<gene>
    <name evidence="1" type="ORF">D4Q52_24975</name>
</gene>
<reference evidence="1 2" key="1">
    <citation type="submission" date="2018-09" db="EMBL/GenBank/DDBJ databases">
        <title>Draft genome sequence of Rhodopseudomonas palustris 2.1.18.</title>
        <authorList>
            <person name="Robertson S.L."/>
            <person name="Meyer T.E."/>
            <person name="Kyndt J.A."/>
        </authorList>
    </citation>
    <scope>NUCLEOTIDE SEQUENCE [LARGE SCALE GENOMIC DNA]</scope>
    <source>
        <strain evidence="1 2">2.1.18</strain>
    </source>
</reference>
<evidence type="ECO:0000313" key="1">
    <source>
        <dbReference type="EMBL" id="RJF64956.1"/>
    </source>
</evidence>
<comment type="caution">
    <text evidence="1">The sequence shown here is derived from an EMBL/GenBank/DDBJ whole genome shotgun (WGS) entry which is preliminary data.</text>
</comment>
<proteinExistence type="predicted"/>
<accession>A0A418UX68</accession>
<name>A0A418UX68_RHOPL</name>
<dbReference type="AlphaFoldDB" id="A0A418UX68"/>
<dbReference type="Proteomes" id="UP000285523">
    <property type="component" value="Unassembled WGS sequence"/>
</dbReference>
<evidence type="ECO:0000313" key="2">
    <source>
        <dbReference type="Proteomes" id="UP000285523"/>
    </source>
</evidence>
<dbReference type="EMBL" id="QYYD01000045">
    <property type="protein sequence ID" value="RJF64956.1"/>
    <property type="molecule type" value="Genomic_DNA"/>
</dbReference>
<sequence length="59" mass="6473">MIDRSLARMIDESLRESRQCPCPAAGDVLEVRVDQAHLLLASAALTASPHPLQLQDFCL</sequence>
<organism evidence="1 2">
    <name type="scientific">Rhodopseudomonas palustris</name>
    <dbReference type="NCBI Taxonomy" id="1076"/>
    <lineage>
        <taxon>Bacteria</taxon>
        <taxon>Pseudomonadati</taxon>
        <taxon>Pseudomonadota</taxon>
        <taxon>Alphaproteobacteria</taxon>
        <taxon>Hyphomicrobiales</taxon>
        <taxon>Nitrobacteraceae</taxon>
        <taxon>Rhodopseudomonas</taxon>
    </lineage>
</organism>
<protein>
    <submittedName>
        <fullName evidence="1">Uncharacterized protein</fullName>
    </submittedName>
</protein>